<dbReference type="GO" id="GO:0003677">
    <property type="term" value="F:DNA binding"/>
    <property type="evidence" value="ECO:0007669"/>
    <property type="project" value="InterPro"/>
</dbReference>
<dbReference type="Proteomes" id="UP000432464">
    <property type="component" value="Unassembled WGS sequence"/>
</dbReference>
<sequence length="127" mass="14099">MFEMWERRHGRPLSDHMVAEWLTAAGYPVTADYLTTLRHSPAGGAPAVLRRGLAEVFDIDPAFFAVDPVLSHAADAGVAAEFENRSLRRLARLAQGMPLRAVLYLDTLAETLRRAEHLPDPAHTAWI</sequence>
<proteinExistence type="predicted"/>
<evidence type="ECO:0008006" key="3">
    <source>
        <dbReference type="Google" id="ProtNLM"/>
    </source>
</evidence>
<dbReference type="AlphaFoldDB" id="A0A6I3L070"/>
<comment type="caution">
    <text evidence="1">The sequence shown here is derived from an EMBL/GenBank/DDBJ whole genome shotgun (WGS) entry which is preliminary data.</text>
</comment>
<dbReference type="EMBL" id="WMBB01000009">
    <property type="protein sequence ID" value="MTE15267.1"/>
    <property type="molecule type" value="Genomic_DNA"/>
</dbReference>
<evidence type="ECO:0000313" key="1">
    <source>
        <dbReference type="EMBL" id="MTE15267.1"/>
    </source>
</evidence>
<dbReference type="Gene3D" id="1.10.260.40">
    <property type="entry name" value="lambda repressor-like DNA-binding domains"/>
    <property type="match status" value="1"/>
</dbReference>
<reference evidence="1 2" key="1">
    <citation type="submission" date="2019-11" db="EMBL/GenBank/DDBJ databases">
        <title>Nocardia sp. nov. CT2-14 isolated from soil.</title>
        <authorList>
            <person name="Kanchanasin P."/>
            <person name="Tanasupawat S."/>
            <person name="Yuki M."/>
            <person name="Kudo T."/>
        </authorList>
    </citation>
    <scope>NUCLEOTIDE SEQUENCE [LARGE SCALE GENOMIC DNA]</scope>
    <source>
        <strain evidence="1 2">CT2-14</strain>
    </source>
</reference>
<dbReference type="InterPro" id="IPR010982">
    <property type="entry name" value="Lambda_DNA-bd_dom_sf"/>
</dbReference>
<organism evidence="1 2">
    <name type="scientific">Nocardia aurantiaca</name>
    <dbReference type="NCBI Taxonomy" id="2675850"/>
    <lineage>
        <taxon>Bacteria</taxon>
        <taxon>Bacillati</taxon>
        <taxon>Actinomycetota</taxon>
        <taxon>Actinomycetes</taxon>
        <taxon>Mycobacteriales</taxon>
        <taxon>Nocardiaceae</taxon>
        <taxon>Nocardia</taxon>
    </lineage>
</organism>
<protein>
    <recommendedName>
        <fullName evidence="3">XRE family transcriptional regulator</fullName>
    </recommendedName>
</protein>
<evidence type="ECO:0000313" key="2">
    <source>
        <dbReference type="Proteomes" id="UP000432464"/>
    </source>
</evidence>
<gene>
    <name evidence="1" type="ORF">GLP40_21135</name>
</gene>
<dbReference type="RefSeq" id="WP_154789671.1">
    <property type="nucleotide sequence ID" value="NZ_WMBB01000009.1"/>
</dbReference>
<accession>A0A6I3L070</accession>
<keyword evidence="2" id="KW-1185">Reference proteome</keyword>
<name>A0A6I3L070_9NOCA</name>